<evidence type="ECO:0000256" key="3">
    <source>
        <dbReference type="ARBA" id="ARBA00022840"/>
    </source>
</evidence>
<dbReference type="Proteomes" id="UP000595703">
    <property type="component" value="Chromosome"/>
</dbReference>
<reference evidence="8 9" key="2">
    <citation type="journal article" date="2011" name="J. Antibiot.">
        <title>Furaquinocins I and J: novel polyketide isoprenoid hybrid compounds from Streptomyces reveromyceticus SN-593.</title>
        <authorList>
            <person name="Panthee S."/>
            <person name="Takahashi S."/>
            <person name="Takagi H."/>
            <person name="Nogawa T."/>
            <person name="Oowada E."/>
            <person name="Uramoto M."/>
            <person name="Osada H."/>
        </authorList>
    </citation>
    <scope>NUCLEOTIDE SEQUENCE [LARGE SCALE GENOMIC DNA]</scope>
    <source>
        <strain evidence="8 9">SN-593</strain>
    </source>
</reference>
<evidence type="ECO:0000313" key="7">
    <source>
        <dbReference type="EMBL" id="BAK64654.1"/>
    </source>
</evidence>
<keyword evidence="2" id="KW-0547">Nucleotide-binding</keyword>
<dbReference type="InterPro" id="IPR017871">
    <property type="entry name" value="ABC_transporter-like_CS"/>
</dbReference>
<keyword evidence="1" id="KW-0813">Transport</keyword>
<reference evidence="7 9" key="3">
    <citation type="journal article" date="2011" name="Nat. Chem. Biol.">
        <title>Reveromycin A biosynthesis uses RevG and RevJ for stereospecific spiroacetal formation.</title>
        <authorList>
            <person name="Takahashi S."/>
            <person name="Toyoda A."/>
            <person name="Sekiyama Y."/>
            <person name="Takagi H."/>
            <person name="Nogawa T."/>
            <person name="Uramoto M."/>
            <person name="Suzuki R."/>
            <person name="Koshino H."/>
            <person name="Kumano T."/>
            <person name="Panthee S."/>
            <person name="Dairi T."/>
            <person name="Ishikawa J."/>
            <person name="Ikeda H."/>
            <person name="Sakaki Y."/>
            <person name="Osada H."/>
        </authorList>
    </citation>
    <scope>NUCLEOTIDE SEQUENCE</scope>
    <source>
        <strain evidence="7 9">SN-593</strain>
    </source>
</reference>
<feature type="domain" description="ABC transporter" evidence="6">
    <location>
        <begin position="29"/>
        <end position="269"/>
    </location>
</feature>
<evidence type="ECO:0000256" key="2">
    <source>
        <dbReference type="ARBA" id="ARBA00022741"/>
    </source>
</evidence>
<feature type="region of interest" description="Disordered" evidence="5">
    <location>
        <begin position="1"/>
        <end position="30"/>
    </location>
</feature>
<dbReference type="EC" id="7.6.2.9" evidence="4"/>
<proteinExistence type="predicted"/>
<evidence type="ECO:0000313" key="9">
    <source>
        <dbReference type="Proteomes" id="UP000595703"/>
    </source>
</evidence>
<dbReference type="KEGG" id="arev:RVR_8666"/>
<dbReference type="Pfam" id="PF00005">
    <property type="entry name" value="ABC_tran"/>
    <property type="match status" value="1"/>
</dbReference>
<dbReference type="GO" id="GO:0015418">
    <property type="term" value="F:ABC-type quaternary ammonium compound transporting activity"/>
    <property type="evidence" value="ECO:0007669"/>
    <property type="project" value="UniProtKB-EC"/>
</dbReference>
<dbReference type="PROSITE" id="PS00211">
    <property type="entry name" value="ABC_TRANSPORTER_1"/>
    <property type="match status" value="1"/>
</dbReference>
<reference evidence="8 9" key="4">
    <citation type="journal article" date="2020" name="Sci. Rep.">
        <title>beta-carboline chemical signals induce reveromycin production through a LuxR family regulator in Streptomyces sp. SN-593.</title>
        <authorList>
            <person name="Panthee S."/>
            <person name="Kito N."/>
            <person name="Hayashi T."/>
            <person name="Shimizu T."/>
            <person name="Ishikawa J."/>
            <person name="Hamamoto H."/>
            <person name="Osada H."/>
            <person name="Takahashi S."/>
        </authorList>
    </citation>
    <scope>NUCLEOTIDE SEQUENCE [LARGE SCALE GENOMIC DNA]</scope>
    <source>
        <strain evidence="8 9">SN-593</strain>
    </source>
</reference>
<reference evidence="8 9" key="1">
    <citation type="journal article" date="2010" name="J. Bacteriol.">
        <title>Biochemical characterization of a novel indole prenyltransferase from Streptomyces sp. SN-593.</title>
        <authorList>
            <person name="Takahashi S."/>
            <person name="Takagi H."/>
            <person name="Toyoda A."/>
            <person name="Uramoto M."/>
            <person name="Nogawa T."/>
            <person name="Ueki M."/>
            <person name="Sakaki Y."/>
            <person name="Osada H."/>
        </authorList>
    </citation>
    <scope>NUCLEOTIDE SEQUENCE [LARGE SCALE GENOMIC DNA]</scope>
    <source>
        <strain evidence="8 9">SN-593</strain>
    </source>
</reference>
<dbReference type="SUPFAM" id="SSF52540">
    <property type="entry name" value="P-loop containing nucleoside triphosphate hydrolases"/>
    <property type="match status" value="1"/>
</dbReference>
<organism evidence="7">
    <name type="scientific">Actinacidiphila reveromycinica</name>
    <dbReference type="NCBI Taxonomy" id="659352"/>
    <lineage>
        <taxon>Bacteria</taxon>
        <taxon>Bacillati</taxon>
        <taxon>Actinomycetota</taxon>
        <taxon>Actinomycetes</taxon>
        <taxon>Kitasatosporales</taxon>
        <taxon>Streptomycetaceae</taxon>
        <taxon>Actinacidiphila</taxon>
    </lineage>
</organism>
<evidence type="ECO:0000259" key="6">
    <source>
        <dbReference type="PROSITE" id="PS50893"/>
    </source>
</evidence>
<evidence type="ECO:0000256" key="5">
    <source>
        <dbReference type="SAM" id="MobiDB-lite"/>
    </source>
</evidence>
<evidence type="ECO:0000256" key="4">
    <source>
        <dbReference type="ARBA" id="ARBA00066388"/>
    </source>
</evidence>
<dbReference type="GO" id="GO:0005524">
    <property type="term" value="F:ATP binding"/>
    <property type="evidence" value="ECO:0007669"/>
    <property type="project" value="UniProtKB-KW"/>
</dbReference>
<accession>G1UDV8</accession>
<dbReference type="InterPro" id="IPR003593">
    <property type="entry name" value="AAA+_ATPase"/>
</dbReference>
<dbReference type="PANTHER" id="PTHR42781">
    <property type="entry name" value="SPERMIDINE/PUTRESCINE IMPORT ATP-BINDING PROTEIN POTA"/>
    <property type="match status" value="1"/>
</dbReference>
<dbReference type="AlphaFoldDB" id="G1UDV8"/>
<feature type="compositionally biased region" description="Low complexity" evidence="5">
    <location>
        <begin position="10"/>
        <end position="29"/>
    </location>
</feature>
<dbReference type="InterPro" id="IPR050093">
    <property type="entry name" value="ABC_SmlMolc_Importer"/>
</dbReference>
<dbReference type="InterPro" id="IPR027417">
    <property type="entry name" value="P-loop_NTPase"/>
</dbReference>
<dbReference type="PANTHER" id="PTHR42781:SF4">
    <property type="entry name" value="SPERMIDINE_PUTRESCINE IMPORT ATP-BINDING PROTEIN POTA"/>
    <property type="match status" value="1"/>
</dbReference>
<keyword evidence="9" id="KW-1185">Reference proteome</keyword>
<dbReference type="EMBL" id="AB568601">
    <property type="protein sequence ID" value="BAK64654.1"/>
    <property type="molecule type" value="Genomic_DNA"/>
</dbReference>
<sequence length="404" mass="42664">MGRKTMKTSTGGRTAPAPSPAPAETAPPRRTGHLEVAGLTRDFGSGGVRDASFSVERGQLVTLLGPSGCGKTTTLRCLAGIEVPDAGRVRLGDTTMTATAEGVHLRPAKRDIGMVFQSYALWPHMSVFENVAFPLRTRGERTAAIRPRVEEMLELVGLEGMGRRQPSQLSGGQQQRVALARALVYRPGLLLLDEPLSNLDAARRDAVRRDIGRLQRELAITAVYVTHDQDEAMTLSDRILVMRDGAIVQNGTPAELLAAPRSLFVAGLLGQINVLTGVLATERTRTGPNGTERVGGVDIALADGTTRLSARLVGPAAVGENVSVVWRPGDITIDTAADDPSAPDRVNALPGTVTAVRVGSSVTEYDIDAGITTLRALGLGRATASVGSRVHVSCPVDRSISLTH</sequence>
<dbReference type="SMART" id="SM00382">
    <property type="entry name" value="AAA"/>
    <property type="match status" value="1"/>
</dbReference>
<dbReference type="InterPro" id="IPR008995">
    <property type="entry name" value="Mo/tungstate-bd_C_term_dom"/>
</dbReference>
<dbReference type="GO" id="GO:0016887">
    <property type="term" value="F:ATP hydrolysis activity"/>
    <property type="evidence" value="ECO:0007669"/>
    <property type="project" value="InterPro"/>
</dbReference>
<dbReference type="EMBL" id="AP018365">
    <property type="protein sequence ID" value="BBB01311.1"/>
    <property type="molecule type" value="Genomic_DNA"/>
</dbReference>
<name>G1UDV8_9ACTN</name>
<dbReference type="PROSITE" id="PS50893">
    <property type="entry name" value="ABC_TRANSPORTER_2"/>
    <property type="match status" value="1"/>
</dbReference>
<keyword evidence="3 8" id="KW-0067">ATP-binding</keyword>
<protein>
    <recommendedName>
        <fullName evidence="4">ABC-type quaternary amine transporter</fullName>
        <ecNumber evidence="4">7.6.2.9</ecNumber>
    </recommendedName>
</protein>
<evidence type="ECO:0000256" key="1">
    <source>
        <dbReference type="ARBA" id="ARBA00022448"/>
    </source>
</evidence>
<dbReference type="FunFam" id="3.40.50.300:FF:000425">
    <property type="entry name" value="Probable ABC transporter, ATP-binding subunit"/>
    <property type="match status" value="1"/>
</dbReference>
<dbReference type="SUPFAM" id="SSF50331">
    <property type="entry name" value="MOP-like"/>
    <property type="match status" value="1"/>
</dbReference>
<evidence type="ECO:0000313" key="8">
    <source>
        <dbReference type="EMBL" id="BBB01311.1"/>
    </source>
</evidence>
<dbReference type="InterPro" id="IPR003439">
    <property type="entry name" value="ABC_transporter-like_ATP-bd"/>
</dbReference>
<dbReference type="Gene3D" id="3.40.50.300">
    <property type="entry name" value="P-loop containing nucleotide triphosphate hydrolases"/>
    <property type="match status" value="1"/>
</dbReference>
<gene>
    <name evidence="8" type="ORF">RVR_8666</name>
</gene>